<evidence type="ECO:0000256" key="11">
    <source>
        <dbReference type="ARBA" id="ARBA00022729"/>
    </source>
</evidence>
<dbReference type="GO" id="GO:0005886">
    <property type="term" value="C:plasma membrane"/>
    <property type="evidence" value="ECO:0007669"/>
    <property type="project" value="UniProtKB-SubCell"/>
</dbReference>
<accession>A0A5J9VUD7</accession>
<evidence type="ECO:0000256" key="22">
    <source>
        <dbReference type="ARBA" id="ARBA00054320"/>
    </source>
</evidence>
<keyword evidence="11 27" id="KW-0732">Signal</keyword>
<evidence type="ECO:0000256" key="17">
    <source>
        <dbReference type="ARBA" id="ARBA00023136"/>
    </source>
</evidence>
<dbReference type="InterPro" id="IPR008271">
    <property type="entry name" value="Ser/Thr_kinase_AS"/>
</dbReference>
<keyword evidence="8" id="KW-0433">Leucine-rich repeat</keyword>
<keyword evidence="7" id="KW-0597">Phosphoprotein</keyword>
<comment type="catalytic activity">
    <reaction evidence="20">
        <text>L-threonyl-[protein] + ATP = O-phospho-L-threonyl-[protein] + ADP + H(+)</text>
        <dbReference type="Rhea" id="RHEA:46608"/>
        <dbReference type="Rhea" id="RHEA-COMP:11060"/>
        <dbReference type="Rhea" id="RHEA-COMP:11605"/>
        <dbReference type="ChEBI" id="CHEBI:15378"/>
        <dbReference type="ChEBI" id="CHEBI:30013"/>
        <dbReference type="ChEBI" id="CHEBI:30616"/>
        <dbReference type="ChEBI" id="CHEBI:61977"/>
        <dbReference type="ChEBI" id="CHEBI:456216"/>
        <dbReference type="EC" id="2.7.11.1"/>
    </reaction>
</comment>
<comment type="catalytic activity">
    <reaction evidence="21">
        <text>L-seryl-[protein] + ATP = O-phospho-L-seryl-[protein] + ADP + H(+)</text>
        <dbReference type="Rhea" id="RHEA:17989"/>
        <dbReference type="Rhea" id="RHEA-COMP:9863"/>
        <dbReference type="Rhea" id="RHEA-COMP:11604"/>
        <dbReference type="ChEBI" id="CHEBI:15378"/>
        <dbReference type="ChEBI" id="CHEBI:29999"/>
        <dbReference type="ChEBI" id="CHEBI:30616"/>
        <dbReference type="ChEBI" id="CHEBI:83421"/>
        <dbReference type="ChEBI" id="CHEBI:456216"/>
        <dbReference type="EC" id="2.7.11.1"/>
    </reaction>
</comment>
<feature type="chain" id="PRO_5023923640" description="Receptor kinase-like protein Xa21" evidence="27">
    <location>
        <begin position="30"/>
        <end position="1145"/>
    </location>
</feature>
<dbReference type="InterPro" id="IPR000719">
    <property type="entry name" value="Prot_kinase_dom"/>
</dbReference>
<evidence type="ECO:0000256" key="12">
    <source>
        <dbReference type="ARBA" id="ARBA00022737"/>
    </source>
</evidence>
<dbReference type="PROSITE" id="PS00108">
    <property type="entry name" value="PROTEIN_KINASE_ST"/>
    <property type="match status" value="1"/>
</dbReference>
<dbReference type="Gene3D" id="1.10.510.10">
    <property type="entry name" value="Transferase(Phosphotransferase) domain 1"/>
    <property type="match status" value="1"/>
</dbReference>
<dbReference type="InterPro" id="IPR001611">
    <property type="entry name" value="Leu-rich_rpt"/>
</dbReference>
<comment type="function">
    <text evidence="23">The processed protein kinase Xa21 chain released by protein cleavage after X.oryzae pv. oryzae protein Ax21 detection translocates into the nucleus where it can bind and regulate WRKY62, a transcription factor. Confers resistance to the bacterial pathogen X.oryzae pv. oryzae (Xoo).</text>
</comment>
<dbReference type="PANTHER" id="PTHR48053:SF28">
    <property type="entry name" value="PROTEIN KINASE DOMAIN-CONTAINING PROTEIN"/>
    <property type="match status" value="1"/>
</dbReference>
<evidence type="ECO:0000256" key="27">
    <source>
        <dbReference type="SAM" id="SignalP"/>
    </source>
</evidence>
<reference evidence="29 30" key="1">
    <citation type="journal article" date="2019" name="Sci. Rep.">
        <title>A high-quality genome of Eragrostis curvula grass provides insights into Poaceae evolution and supports new strategies to enhance forage quality.</title>
        <authorList>
            <person name="Carballo J."/>
            <person name="Santos B.A.C.M."/>
            <person name="Zappacosta D."/>
            <person name="Garbus I."/>
            <person name="Selva J.P."/>
            <person name="Gallo C.A."/>
            <person name="Diaz A."/>
            <person name="Albertini E."/>
            <person name="Caccamo M."/>
            <person name="Echenique V."/>
        </authorList>
    </citation>
    <scope>NUCLEOTIDE SEQUENCE [LARGE SCALE GENOMIC DNA]</scope>
    <source>
        <strain evidence="30">cv. Victoria</strain>
        <tissue evidence="29">Leaf</tissue>
    </source>
</reference>
<dbReference type="Pfam" id="PF08263">
    <property type="entry name" value="LRRNT_2"/>
    <property type="match status" value="1"/>
</dbReference>
<dbReference type="EMBL" id="RWGY01000007">
    <property type="protein sequence ID" value="TVU38690.1"/>
    <property type="molecule type" value="Genomic_DNA"/>
</dbReference>
<evidence type="ECO:0000256" key="10">
    <source>
        <dbReference type="ARBA" id="ARBA00022692"/>
    </source>
</evidence>
<dbReference type="AlphaFoldDB" id="A0A5J9VUD7"/>
<dbReference type="FunFam" id="3.80.10.10:FF:000041">
    <property type="entry name" value="LRR receptor-like serine/threonine-protein kinase ERECTA"/>
    <property type="match status" value="1"/>
</dbReference>
<dbReference type="GO" id="GO:0005789">
    <property type="term" value="C:endoplasmic reticulum membrane"/>
    <property type="evidence" value="ECO:0007669"/>
    <property type="project" value="UniProtKB-SubCell"/>
</dbReference>
<feature type="binding site" evidence="25">
    <location>
        <position position="860"/>
    </location>
    <ligand>
        <name>ATP</name>
        <dbReference type="ChEBI" id="CHEBI:30616"/>
    </ligand>
</feature>
<dbReference type="InterPro" id="IPR055414">
    <property type="entry name" value="LRR_R13L4/SHOC2-like"/>
</dbReference>
<evidence type="ECO:0000256" key="21">
    <source>
        <dbReference type="ARBA" id="ARBA00048679"/>
    </source>
</evidence>
<evidence type="ECO:0000259" key="28">
    <source>
        <dbReference type="PROSITE" id="PS50011"/>
    </source>
</evidence>
<keyword evidence="19" id="KW-0325">Glycoprotein</keyword>
<dbReference type="Proteomes" id="UP000324897">
    <property type="component" value="Chromosome 4"/>
</dbReference>
<evidence type="ECO:0000256" key="6">
    <source>
        <dbReference type="ARBA" id="ARBA00022527"/>
    </source>
</evidence>
<dbReference type="PROSITE" id="PS00107">
    <property type="entry name" value="PROTEIN_KINASE_ATP"/>
    <property type="match status" value="1"/>
</dbReference>
<comment type="function">
    <text evidence="22">Receptor kinase that detects X.oryzae pv. oryzae protein Ax21 to promote innate immunity. Following X.oryzae pv. oryzae protein Ax21 detection, undergoes cleavage, releasing the processed protein kinase Xa21 chain.</text>
</comment>
<comment type="similarity">
    <text evidence="3">Belongs to the protein kinase superfamily. Ser/Thr protein kinase family.</text>
</comment>
<dbReference type="FunFam" id="3.80.10.10:FF:000288">
    <property type="entry name" value="LRR receptor-like serine/threonine-protein kinase EFR"/>
    <property type="match status" value="1"/>
</dbReference>
<dbReference type="GO" id="GO:0004674">
    <property type="term" value="F:protein serine/threonine kinase activity"/>
    <property type="evidence" value="ECO:0007669"/>
    <property type="project" value="UniProtKB-KW"/>
</dbReference>
<evidence type="ECO:0000256" key="2">
    <source>
        <dbReference type="ARBA" id="ARBA00004389"/>
    </source>
</evidence>
<dbReference type="FunFam" id="1.10.510.10:FF:000358">
    <property type="entry name" value="Putative leucine-rich repeat receptor-like serine/threonine-protein kinase"/>
    <property type="match status" value="1"/>
</dbReference>
<evidence type="ECO:0000256" key="23">
    <source>
        <dbReference type="ARBA" id="ARBA00056628"/>
    </source>
</evidence>
<keyword evidence="14" id="KW-0418">Kinase</keyword>
<comment type="caution">
    <text evidence="29">The sequence shown here is derived from an EMBL/GenBank/DDBJ whole genome shotgun (WGS) entry which is preliminary data.</text>
</comment>
<gene>
    <name evidence="29" type="ORF">EJB05_12074</name>
</gene>
<dbReference type="FunFam" id="3.80.10.10:FF:000275">
    <property type="entry name" value="Leucine-rich repeat receptor-like protein kinase"/>
    <property type="match status" value="1"/>
</dbReference>
<feature type="non-terminal residue" evidence="29">
    <location>
        <position position="1"/>
    </location>
</feature>
<keyword evidence="15 25" id="KW-0067">ATP-binding</keyword>
<dbReference type="FunFam" id="3.80.10.10:FF:001158">
    <property type="entry name" value="Leucine-rich repeat protein kinase family protein"/>
    <property type="match status" value="1"/>
</dbReference>
<proteinExistence type="inferred from homology"/>
<evidence type="ECO:0000256" key="4">
    <source>
        <dbReference type="ARBA" id="ARBA00012513"/>
    </source>
</evidence>
<feature type="transmembrane region" description="Helical" evidence="26">
    <location>
        <begin position="775"/>
        <end position="799"/>
    </location>
</feature>
<dbReference type="GO" id="GO:0005524">
    <property type="term" value="F:ATP binding"/>
    <property type="evidence" value="ECO:0007669"/>
    <property type="project" value="UniProtKB-UniRule"/>
</dbReference>
<evidence type="ECO:0000256" key="14">
    <source>
        <dbReference type="ARBA" id="ARBA00022777"/>
    </source>
</evidence>
<evidence type="ECO:0000256" key="7">
    <source>
        <dbReference type="ARBA" id="ARBA00022553"/>
    </source>
</evidence>
<dbReference type="SMART" id="SM00369">
    <property type="entry name" value="LRR_TYP"/>
    <property type="match status" value="7"/>
</dbReference>
<dbReference type="InterPro" id="IPR017441">
    <property type="entry name" value="Protein_kinase_ATP_BS"/>
</dbReference>
<dbReference type="SUPFAM" id="SSF52058">
    <property type="entry name" value="L domain-like"/>
    <property type="match status" value="3"/>
</dbReference>
<feature type="domain" description="Protein kinase" evidence="28">
    <location>
        <begin position="831"/>
        <end position="1141"/>
    </location>
</feature>
<evidence type="ECO:0000256" key="24">
    <source>
        <dbReference type="ARBA" id="ARBA00072040"/>
    </source>
</evidence>
<keyword evidence="6" id="KW-0723">Serine/threonine-protein kinase</keyword>
<protein>
    <recommendedName>
        <fullName evidence="24">Receptor kinase-like protein Xa21</fullName>
        <ecNumber evidence="4">2.7.11.1</ecNumber>
    </recommendedName>
</protein>
<dbReference type="PROSITE" id="PS50011">
    <property type="entry name" value="PROTEIN_KINASE_DOM"/>
    <property type="match status" value="1"/>
</dbReference>
<keyword evidence="13 25" id="KW-0547">Nucleotide-binding</keyword>
<feature type="signal peptide" evidence="27">
    <location>
        <begin position="1"/>
        <end position="29"/>
    </location>
</feature>
<dbReference type="Gene3D" id="3.30.200.20">
    <property type="entry name" value="Phosphorylase Kinase, domain 1"/>
    <property type="match status" value="1"/>
</dbReference>
<dbReference type="InterPro" id="IPR013210">
    <property type="entry name" value="LRR_N_plant-typ"/>
</dbReference>
<organism evidence="29 30">
    <name type="scientific">Eragrostis curvula</name>
    <name type="common">weeping love grass</name>
    <dbReference type="NCBI Taxonomy" id="38414"/>
    <lineage>
        <taxon>Eukaryota</taxon>
        <taxon>Viridiplantae</taxon>
        <taxon>Streptophyta</taxon>
        <taxon>Embryophyta</taxon>
        <taxon>Tracheophyta</taxon>
        <taxon>Spermatophyta</taxon>
        <taxon>Magnoliopsida</taxon>
        <taxon>Liliopsida</taxon>
        <taxon>Poales</taxon>
        <taxon>Poaceae</taxon>
        <taxon>PACMAD clade</taxon>
        <taxon>Chloridoideae</taxon>
        <taxon>Eragrostideae</taxon>
        <taxon>Eragrostidinae</taxon>
        <taxon>Eragrostis</taxon>
    </lineage>
</organism>
<evidence type="ECO:0000256" key="1">
    <source>
        <dbReference type="ARBA" id="ARBA00004251"/>
    </source>
</evidence>
<evidence type="ECO:0000256" key="15">
    <source>
        <dbReference type="ARBA" id="ARBA00022840"/>
    </source>
</evidence>
<dbReference type="SUPFAM" id="SSF56112">
    <property type="entry name" value="Protein kinase-like (PK-like)"/>
    <property type="match status" value="1"/>
</dbReference>
<evidence type="ECO:0000256" key="20">
    <source>
        <dbReference type="ARBA" id="ARBA00047899"/>
    </source>
</evidence>
<evidence type="ECO:0000313" key="30">
    <source>
        <dbReference type="Proteomes" id="UP000324897"/>
    </source>
</evidence>
<keyword evidence="16 26" id="KW-1133">Transmembrane helix</keyword>
<evidence type="ECO:0000256" key="26">
    <source>
        <dbReference type="SAM" id="Phobius"/>
    </source>
</evidence>
<keyword evidence="30" id="KW-1185">Reference proteome</keyword>
<dbReference type="InterPro" id="IPR011009">
    <property type="entry name" value="Kinase-like_dom_sf"/>
</dbReference>
<evidence type="ECO:0000256" key="18">
    <source>
        <dbReference type="ARBA" id="ARBA00023170"/>
    </source>
</evidence>
<keyword evidence="10 26" id="KW-0812">Transmembrane</keyword>
<evidence type="ECO:0000313" key="29">
    <source>
        <dbReference type="EMBL" id="TVU38690.1"/>
    </source>
</evidence>
<dbReference type="Pfam" id="PF13855">
    <property type="entry name" value="LRR_8"/>
    <property type="match status" value="2"/>
</dbReference>
<dbReference type="OrthoDB" id="5789657at2759"/>
<dbReference type="Gramene" id="TVU38690">
    <property type="protein sequence ID" value="TVU38690"/>
    <property type="gene ID" value="EJB05_12074"/>
</dbReference>
<dbReference type="EC" id="2.7.11.1" evidence="4"/>
<keyword evidence="18" id="KW-0675">Receptor</keyword>
<keyword evidence="9" id="KW-0808">Transferase</keyword>
<dbReference type="SMART" id="SM00220">
    <property type="entry name" value="S_TKc"/>
    <property type="match status" value="1"/>
</dbReference>
<dbReference type="InterPro" id="IPR003591">
    <property type="entry name" value="Leu-rich_rpt_typical-subtyp"/>
</dbReference>
<evidence type="ECO:0000256" key="16">
    <source>
        <dbReference type="ARBA" id="ARBA00022989"/>
    </source>
</evidence>
<evidence type="ECO:0000256" key="25">
    <source>
        <dbReference type="PROSITE-ProRule" id="PRU10141"/>
    </source>
</evidence>
<dbReference type="Pfam" id="PF00560">
    <property type="entry name" value="LRR_1"/>
    <property type="match status" value="7"/>
</dbReference>
<evidence type="ECO:0000256" key="5">
    <source>
        <dbReference type="ARBA" id="ARBA00022475"/>
    </source>
</evidence>
<evidence type="ECO:0000256" key="3">
    <source>
        <dbReference type="ARBA" id="ARBA00008684"/>
    </source>
</evidence>
<evidence type="ECO:0000256" key="13">
    <source>
        <dbReference type="ARBA" id="ARBA00022741"/>
    </source>
</evidence>
<dbReference type="Gene3D" id="3.80.10.10">
    <property type="entry name" value="Ribonuclease Inhibitor"/>
    <property type="match status" value="4"/>
</dbReference>
<keyword evidence="5" id="KW-1003">Cell membrane</keyword>
<dbReference type="FunFam" id="3.30.200.20:FF:000432">
    <property type="entry name" value="LRR receptor-like serine/threonine-protein kinase EFR"/>
    <property type="match status" value="1"/>
</dbReference>
<dbReference type="Pfam" id="PF23598">
    <property type="entry name" value="LRR_14"/>
    <property type="match status" value="1"/>
</dbReference>
<name>A0A5J9VUD7_9POAL</name>
<dbReference type="InterPro" id="IPR051716">
    <property type="entry name" value="Plant_RL_S/T_kinase"/>
</dbReference>
<keyword evidence="12" id="KW-0677">Repeat</keyword>
<dbReference type="Pfam" id="PF00069">
    <property type="entry name" value="Pkinase"/>
    <property type="match status" value="1"/>
</dbReference>
<evidence type="ECO:0000256" key="19">
    <source>
        <dbReference type="ARBA" id="ARBA00023180"/>
    </source>
</evidence>
<evidence type="ECO:0000256" key="8">
    <source>
        <dbReference type="ARBA" id="ARBA00022614"/>
    </source>
</evidence>
<comment type="subcellular location">
    <subcellularLocation>
        <location evidence="1">Cell membrane</location>
        <topology evidence="1">Single-pass type I membrane protein</topology>
    </subcellularLocation>
    <subcellularLocation>
        <location evidence="2">Endoplasmic reticulum membrane</location>
        <topology evidence="2">Single-pass membrane protein</topology>
    </subcellularLocation>
</comment>
<dbReference type="PANTHER" id="PTHR48053">
    <property type="entry name" value="LEUCINE RICH REPEAT FAMILY PROTEIN, EXPRESSED"/>
    <property type="match status" value="1"/>
</dbReference>
<sequence>MMVSVGAKNTSLRLFLAILIFQLISSSKAYSFATSTHQNSSETDRQALLCLRSHLSDPSGALDSWRNESLSFCEWHGVSCGTPQTARVVALDLASLHITGSLSPCIAQLNFLTSIDMASNQINGHIPPEIGKLTQLRYLNLSMNSITGVIPDTISSCSHLEVITIMNNSIAGEIPPSIAQLKFLQGITLSNNMLSGAIPSGIGLLPNLQYLLLASNNLEGSIPETLGTSPFLSLVVLRNNSLTGEIPPSLANCSSLSHLGLMNNKLSGNIPSALFESSSLVTLDLSYNDFSGSIPSSSLAPTLLKHIYLSRNNLSGFIPATLGNVSSLLILLVSQNNLQGSIPESITRIPSLQVLDLAHNNLSGPVPERLYNITSLTYLGIGVNQLTGRIPSDIGYTLPNIQTLVLEGNKFEGPLPVSLVNASNLQALELRHNAFTGVVPSYWSLPNLVQVDLGANNLESVDWSSLSTATSSTQLQLIYLDHNNIQGVLPNSIGFLSKSLQQLYLTENNFSDTIPSTIGNLTNLKVLQLEGNMFSGTIPATLGNLQYLFSLSLAQNRFSGEIPQWIGNFKQLNELFLQENNFSGLIPPKLANCNNLVMLNLSHNSLQGKIPAEIFTISSLSRGLDLSYNKLTGPLSSNIGGLINLCLLDISNNQLSGEIPPSLGMCLLLESVYLEVNYFHGSIPTTFTSLRGILEMDLSQNNLSGEIPIFLKSFSTLQYLNLSFNNFEGVVPTGGAFSNSSVVFLQGNKMLCANHPMLDLPICKSTPSKKLKTSYIILMTVLLTSGVIVFTTWMSIIIFKRRSHPKTEIDKSSKELKKFSYSDLFKATNEFSSANLIGSGRFGMVYKGTLKFEAHPVAVKVFKLDQIGAPKNFTAECEALRNTRHRNLIRVISLCSSSDLMGNEFKALILEYMGNGNLESWIHSNFEKHKKKIPLNLCSRITIALDIATALDYLHNCCAPPLVHCDLKPSNILLDDDMVAHLSDFGLAKFLYDDSTARLQSSANIVGPRGSVGYIAPEYGLGCEISTAGDIYSFGVILLEMLTGKHPTNEMFRNGLNLHKFVESALSLDICEILDTSLLLYNKVEEGKYYSSNENQAMFEMQSCIKQLAKLGLKCSADSPKDRPPIKDVYSKIITMKDKFSALLC</sequence>
<keyword evidence="17 26" id="KW-0472">Membrane</keyword>
<evidence type="ECO:0000256" key="9">
    <source>
        <dbReference type="ARBA" id="ARBA00022679"/>
    </source>
</evidence>
<dbReference type="InterPro" id="IPR032675">
    <property type="entry name" value="LRR_dom_sf"/>
</dbReference>